<evidence type="ECO:0000313" key="5">
    <source>
        <dbReference type="Proteomes" id="UP001177258"/>
    </source>
</evidence>
<name>A0AA90PK14_9HELI</name>
<dbReference type="InterPro" id="IPR036681">
    <property type="entry name" value="PgpA-like_sf"/>
</dbReference>
<dbReference type="EMBL" id="JAUYZK010000013">
    <property type="protein sequence ID" value="MDP2539687.1"/>
    <property type="molecule type" value="Genomic_DNA"/>
</dbReference>
<dbReference type="Proteomes" id="UP001177258">
    <property type="component" value="Unassembled WGS sequence"/>
</dbReference>
<feature type="domain" description="YutG/PgpA" evidence="2">
    <location>
        <begin position="5"/>
        <end position="142"/>
    </location>
</feature>
<dbReference type="GO" id="GO:0006629">
    <property type="term" value="P:lipid metabolic process"/>
    <property type="evidence" value="ECO:0007669"/>
    <property type="project" value="InterPro"/>
</dbReference>
<dbReference type="GO" id="GO:0008962">
    <property type="term" value="F:phosphatidylglycerophosphatase activity"/>
    <property type="evidence" value="ECO:0007669"/>
    <property type="project" value="InterPro"/>
</dbReference>
<reference evidence="3" key="2">
    <citation type="submission" date="2023-07" db="EMBL/GenBank/DDBJ databases">
        <authorList>
            <person name="Aydin F."/>
            <person name="Tarhane S."/>
            <person name="Saticioglu I.B."/>
            <person name="Karakaya E."/>
            <person name="Abay S."/>
            <person name="Guran O."/>
            <person name="Bozkurt E."/>
            <person name="Uzum N."/>
            <person name="Olgun K."/>
            <person name="Jablonski D."/>
        </authorList>
    </citation>
    <scope>NUCLEOTIDE SEQUENCE</scope>
    <source>
        <strain evidence="3">Faydin-H75</strain>
    </source>
</reference>
<accession>A0AA90PK14</accession>
<dbReference type="CDD" id="cd06971">
    <property type="entry name" value="PgpA"/>
    <property type="match status" value="1"/>
</dbReference>
<dbReference type="Pfam" id="PF04608">
    <property type="entry name" value="PgpA"/>
    <property type="match status" value="1"/>
</dbReference>
<keyword evidence="1" id="KW-1133">Transmembrane helix</keyword>
<dbReference type="PIRSF" id="PIRSF006162">
    <property type="entry name" value="PgpA"/>
    <property type="match status" value="1"/>
</dbReference>
<gene>
    <name evidence="3" type="ORF">Q5I04_07530</name>
    <name evidence="4" type="ORF">Q5I06_07865</name>
</gene>
<feature type="transmembrane region" description="Helical" evidence="1">
    <location>
        <begin position="121"/>
        <end position="143"/>
    </location>
</feature>
<sequence>MRMLFLTLFYSGKSPIAPGTMGSILALILGIPILYYSNETIFLLGIFIGLISIKQIDIYENNGGIHDDKSIVIDELVGMWLTMGMAGISITGIIGSFLFFRLYDITKPSIIGKIDRNVKGGLGVVGDDALAGILAGLSVLLILKLMAYFQLDPNFGINVLF</sequence>
<dbReference type="EMBL" id="JAUPEV010000013">
    <property type="protein sequence ID" value="MDO7253758.1"/>
    <property type="molecule type" value="Genomic_DNA"/>
</dbReference>
<dbReference type="AlphaFoldDB" id="A0AA90PK14"/>
<evidence type="ECO:0000259" key="2">
    <source>
        <dbReference type="Pfam" id="PF04608"/>
    </source>
</evidence>
<evidence type="ECO:0000313" key="4">
    <source>
        <dbReference type="EMBL" id="MDP2539687.1"/>
    </source>
</evidence>
<keyword evidence="1" id="KW-0812">Transmembrane</keyword>
<comment type="caution">
    <text evidence="4">The sequence shown here is derived from an EMBL/GenBank/DDBJ whole genome shotgun (WGS) entry which is preliminary data.</text>
</comment>
<dbReference type="Gene3D" id="1.10.3760.10">
    <property type="entry name" value="PgpA-like"/>
    <property type="match status" value="1"/>
</dbReference>
<dbReference type="PANTHER" id="PTHR36305">
    <property type="entry name" value="PHOSPHATIDYLGLYCEROPHOSPHATASE A"/>
    <property type="match status" value="1"/>
</dbReference>
<dbReference type="RefSeq" id="WP_305517598.1">
    <property type="nucleotide sequence ID" value="NZ_JAUPEV010000013.1"/>
</dbReference>
<dbReference type="Proteomes" id="UP001240777">
    <property type="component" value="Unassembled WGS sequence"/>
</dbReference>
<feature type="transmembrane region" description="Helical" evidence="1">
    <location>
        <begin position="16"/>
        <end position="36"/>
    </location>
</feature>
<reference evidence="3 5" key="3">
    <citation type="journal article" date="2024" name="Syst. Appl. Microbiol.">
        <title>Helicobacter cappadocius sp. nov., from lizards: The first psychrotrophic Helicobacter species.</title>
        <authorList>
            <person name="Aydin F."/>
            <person name="Tarhane S."/>
            <person name="Karakaya E."/>
            <person name="Abay S."/>
            <person name="Kayman T."/>
            <person name="Guran O."/>
            <person name="Bozkurt E."/>
            <person name="Uzum N."/>
            <person name="Avci A."/>
            <person name="Olgun K."/>
            <person name="Jablonski D."/>
            <person name="Guran C."/>
            <person name="Burcin Saticioglu I."/>
        </authorList>
    </citation>
    <scope>NUCLEOTIDE SEQUENCE [LARGE SCALE GENOMIC DNA]</scope>
    <source>
        <strain evidence="3">Faydin-H75</strain>
        <strain evidence="5">faydin-H76</strain>
    </source>
</reference>
<dbReference type="SUPFAM" id="SSF101307">
    <property type="entry name" value="YutG-like"/>
    <property type="match status" value="1"/>
</dbReference>
<proteinExistence type="predicted"/>
<dbReference type="InterPro" id="IPR026037">
    <property type="entry name" value="PgpA"/>
</dbReference>
<reference evidence="4 6" key="1">
    <citation type="submission" date="2023-07" db="EMBL/GenBank/DDBJ databases">
        <title>Unpublished Manusciprt.</title>
        <authorList>
            <person name="Aydin F."/>
            <person name="Tarhane S."/>
            <person name="Saticioglu I.B."/>
            <person name="Karakaya E."/>
            <person name="Abay S."/>
            <person name="Guran O."/>
            <person name="Bozkurt E."/>
            <person name="Uzum N."/>
            <person name="Olgun K."/>
            <person name="Jablonski D."/>
        </authorList>
    </citation>
    <scope>NUCLEOTIDE SEQUENCE</scope>
    <source>
        <strain evidence="6">faydin-H75</strain>
        <strain evidence="4">Faydin-H76</strain>
    </source>
</reference>
<dbReference type="InterPro" id="IPR007686">
    <property type="entry name" value="YutG/PgpA"/>
</dbReference>
<keyword evidence="6" id="KW-1185">Reference proteome</keyword>
<organism evidence="4 5">
    <name type="scientific">Helicobacter cappadocius</name>
    <dbReference type="NCBI Taxonomy" id="3063998"/>
    <lineage>
        <taxon>Bacteria</taxon>
        <taxon>Pseudomonadati</taxon>
        <taxon>Campylobacterota</taxon>
        <taxon>Epsilonproteobacteria</taxon>
        <taxon>Campylobacterales</taxon>
        <taxon>Helicobacteraceae</taxon>
        <taxon>Helicobacter</taxon>
    </lineage>
</organism>
<evidence type="ECO:0000313" key="6">
    <source>
        <dbReference type="Proteomes" id="UP001240777"/>
    </source>
</evidence>
<evidence type="ECO:0000313" key="3">
    <source>
        <dbReference type="EMBL" id="MDO7253758.1"/>
    </source>
</evidence>
<dbReference type="PANTHER" id="PTHR36305:SF1">
    <property type="entry name" value="PHOSPHATIDYLGLYCEROPHOSPHATASE A"/>
    <property type="match status" value="1"/>
</dbReference>
<keyword evidence="1" id="KW-0472">Membrane</keyword>
<evidence type="ECO:0000256" key="1">
    <source>
        <dbReference type="SAM" id="Phobius"/>
    </source>
</evidence>
<protein>
    <submittedName>
        <fullName evidence="4">Phosphatidylglycerophosphatase A</fullName>
    </submittedName>
</protein>
<feature type="transmembrane region" description="Helical" evidence="1">
    <location>
        <begin position="41"/>
        <end position="59"/>
    </location>
</feature>
<feature type="transmembrane region" description="Helical" evidence="1">
    <location>
        <begin position="79"/>
        <end position="100"/>
    </location>
</feature>